<evidence type="ECO:0000256" key="1">
    <source>
        <dbReference type="SAM" id="MobiDB-lite"/>
    </source>
</evidence>
<reference evidence="4" key="1">
    <citation type="submission" date="2025-08" db="UniProtKB">
        <authorList>
            <consortium name="RefSeq"/>
        </authorList>
    </citation>
    <scope>IDENTIFICATION</scope>
</reference>
<sequence length="309" mass="35850">MTLSRFPFPRYTWTTWGHFRRVPRETRVIVDAFTKFTIVRAVKSTATKHVLDVLQDVTSYLGMPDRSVTDRGTAFTSKDFEKYCKSNNVKHILNAVRTPRANGHAERTNRTILSMFLPSNDIDKRWDDNVRSIQWSINTMLLYGYEPRDILKNAITNIIQSQDQKMLSDAELDQLRADAARTVNDHRAAAKKRYDAKHAKPTVYSLGDLVLVENEPFSTGTSRKLEPRYKGPFIINKVLPNDRYLVEDIPHAQRKQRHYKSVYSSDKMKRWCELPPEEPDEDDDFEDDPPHESCEDAEICQERPTVNSA</sequence>
<gene>
    <name evidence="4" type="primary">LOC139353570</name>
</gene>
<dbReference type="PANTHER" id="PTHR37984:SF5">
    <property type="entry name" value="PROTEIN NYNRIN-LIKE"/>
    <property type="match status" value="1"/>
</dbReference>
<dbReference type="PROSITE" id="PS50994">
    <property type="entry name" value="INTEGRASE"/>
    <property type="match status" value="1"/>
</dbReference>
<accession>A0ABM4TVM0</accession>
<dbReference type="PANTHER" id="PTHR37984">
    <property type="entry name" value="PROTEIN CBG26694"/>
    <property type="match status" value="1"/>
</dbReference>
<evidence type="ECO:0000313" key="4">
    <source>
        <dbReference type="RefSeq" id="XP_070854026.1"/>
    </source>
</evidence>
<feature type="domain" description="Integrase catalytic" evidence="2">
    <location>
        <begin position="5"/>
        <end position="155"/>
    </location>
</feature>
<evidence type="ECO:0000313" key="3">
    <source>
        <dbReference type="Proteomes" id="UP001652628"/>
    </source>
</evidence>
<protein>
    <recommendedName>
        <fullName evidence="2">Integrase catalytic domain-containing protein</fullName>
    </recommendedName>
</protein>
<keyword evidence="3" id="KW-1185">Reference proteome</keyword>
<feature type="region of interest" description="Disordered" evidence="1">
    <location>
        <begin position="270"/>
        <end position="309"/>
    </location>
</feature>
<dbReference type="Pfam" id="PF00665">
    <property type="entry name" value="rve"/>
    <property type="match status" value="1"/>
</dbReference>
<feature type="compositionally biased region" description="Acidic residues" evidence="1">
    <location>
        <begin position="275"/>
        <end position="287"/>
    </location>
</feature>
<dbReference type="InterPro" id="IPR036397">
    <property type="entry name" value="RNaseH_sf"/>
</dbReference>
<dbReference type="InterPro" id="IPR001584">
    <property type="entry name" value="Integrase_cat-core"/>
</dbReference>
<proteinExistence type="predicted"/>
<dbReference type="GeneID" id="139353570"/>
<dbReference type="InterPro" id="IPR012337">
    <property type="entry name" value="RNaseH-like_sf"/>
</dbReference>
<dbReference type="RefSeq" id="XP_070854026.1">
    <property type="nucleotide sequence ID" value="XM_070997925.1"/>
</dbReference>
<dbReference type="SUPFAM" id="SSF53098">
    <property type="entry name" value="Ribonuclease H-like"/>
    <property type="match status" value="1"/>
</dbReference>
<dbReference type="InterPro" id="IPR050951">
    <property type="entry name" value="Retrovirus_Pol_polyprotein"/>
</dbReference>
<name>A0ABM4TVM0_DROSZ</name>
<dbReference type="Gene3D" id="3.30.420.10">
    <property type="entry name" value="Ribonuclease H-like superfamily/Ribonuclease H"/>
    <property type="match status" value="1"/>
</dbReference>
<dbReference type="Proteomes" id="UP001652628">
    <property type="component" value="Chromosome Y"/>
</dbReference>
<organism evidence="3 4">
    <name type="scientific">Drosophila suzukii</name>
    <name type="common">Spotted-wing drosophila fruit fly</name>
    <dbReference type="NCBI Taxonomy" id="28584"/>
    <lineage>
        <taxon>Eukaryota</taxon>
        <taxon>Metazoa</taxon>
        <taxon>Ecdysozoa</taxon>
        <taxon>Arthropoda</taxon>
        <taxon>Hexapoda</taxon>
        <taxon>Insecta</taxon>
        <taxon>Pterygota</taxon>
        <taxon>Neoptera</taxon>
        <taxon>Endopterygota</taxon>
        <taxon>Diptera</taxon>
        <taxon>Brachycera</taxon>
        <taxon>Muscomorpha</taxon>
        <taxon>Ephydroidea</taxon>
        <taxon>Drosophilidae</taxon>
        <taxon>Drosophila</taxon>
        <taxon>Sophophora</taxon>
    </lineage>
</organism>
<evidence type="ECO:0000259" key="2">
    <source>
        <dbReference type="PROSITE" id="PS50994"/>
    </source>
</evidence>